<keyword evidence="2" id="KW-0802">TPR repeat</keyword>
<dbReference type="EMBL" id="CAJJDM010000158">
    <property type="protein sequence ID" value="CAD8112989.1"/>
    <property type="molecule type" value="Genomic_DNA"/>
</dbReference>
<sequence>MMQKTQEKIVDDYNTCTYQFYESKAKDFEKQEKWQEAVQCWDEGIAKLKRAPFFQAKKAKALQNLGRWKEATECWNQEINKNKNNRVLYVWKAQALVCQNMMQEAIDCWNQGILNNPNDRGYYEEKAMALLNQRRNLEVIKCSDEVNVIFQESQATNFIKIYALDNLKLLKKAIIARRLAKQDTTFQKSQL</sequence>
<keyword evidence="1" id="KW-0677">Repeat</keyword>
<reference evidence="3" key="1">
    <citation type="submission" date="2021-01" db="EMBL/GenBank/DDBJ databases">
        <authorList>
            <consortium name="Genoscope - CEA"/>
            <person name="William W."/>
        </authorList>
    </citation>
    <scope>NUCLEOTIDE SEQUENCE</scope>
</reference>
<name>A0A8S1QB67_PARPR</name>
<keyword evidence="4" id="KW-1185">Reference proteome</keyword>
<dbReference type="SMART" id="SM00028">
    <property type="entry name" value="TPR"/>
    <property type="match status" value="3"/>
</dbReference>
<dbReference type="Proteomes" id="UP000688137">
    <property type="component" value="Unassembled WGS sequence"/>
</dbReference>
<dbReference type="AlphaFoldDB" id="A0A8S1QB67"/>
<evidence type="ECO:0000313" key="3">
    <source>
        <dbReference type="EMBL" id="CAD8112989.1"/>
    </source>
</evidence>
<evidence type="ECO:0000256" key="1">
    <source>
        <dbReference type="ARBA" id="ARBA00022737"/>
    </source>
</evidence>
<dbReference type="PANTHER" id="PTHR44943">
    <property type="entry name" value="CELLULOSE SYNTHASE OPERON PROTEIN C"/>
    <property type="match status" value="1"/>
</dbReference>
<comment type="caution">
    <text evidence="3">The sequence shown here is derived from an EMBL/GenBank/DDBJ whole genome shotgun (WGS) entry which is preliminary data.</text>
</comment>
<dbReference type="InterPro" id="IPR019734">
    <property type="entry name" value="TPR_rpt"/>
</dbReference>
<evidence type="ECO:0008006" key="5">
    <source>
        <dbReference type="Google" id="ProtNLM"/>
    </source>
</evidence>
<dbReference type="PANTHER" id="PTHR44943:SF4">
    <property type="entry name" value="TPR REPEAT-CONTAINING PROTEIN MJ0798"/>
    <property type="match status" value="1"/>
</dbReference>
<evidence type="ECO:0000313" key="4">
    <source>
        <dbReference type="Proteomes" id="UP000688137"/>
    </source>
</evidence>
<proteinExistence type="predicted"/>
<protein>
    <recommendedName>
        <fullName evidence="5">Tetratricopeptide repeat protein</fullName>
    </recommendedName>
</protein>
<organism evidence="3 4">
    <name type="scientific">Paramecium primaurelia</name>
    <dbReference type="NCBI Taxonomy" id="5886"/>
    <lineage>
        <taxon>Eukaryota</taxon>
        <taxon>Sar</taxon>
        <taxon>Alveolata</taxon>
        <taxon>Ciliophora</taxon>
        <taxon>Intramacronucleata</taxon>
        <taxon>Oligohymenophorea</taxon>
        <taxon>Peniculida</taxon>
        <taxon>Parameciidae</taxon>
        <taxon>Paramecium</taxon>
    </lineage>
</organism>
<accession>A0A8S1QB67</accession>
<dbReference type="InterPro" id="IPR051685">
    <property type="entry name" value="Ycf3/AcsC/BcsC/TPR_MFPF"/>
</dbReference>
<gene>
    <name evidence="3" type="ORF">PPRIM_AZ9-3.1.T1530108</name>
</gene>
<evidence type="ECO:0000256" key="2">
    <source>
        <dbReference type="ARBA" id="ARBA00022803"/>
    </source>
</evidence>